<dbReference type="Proteomes" id="UP000178472">
    <property type="component" value="Unassembled WGS sequence"/>
</dbReference>
<reference evidence="2 3" key="1">
    <citation type="journal article" date="2016" name="Nat. Commun.">
        <title>Thousands of microbial genomes shed light on interconnected biogeochemical processes in an aquifer system.</title>
        <authorList>
            <person name="Anantharaman K."/>
            <person name="Brown C.T."/>
            <person name="Hug L.A."/>
            <person name="Sharon I."/>
            <person name="Castelle C.J."/>
            <person name="Probst A.J."/>
            <person name="Thomas B.C."/>
            <person name="Singh A."/>
            <person name="Wilkins M.J."/>
            <person name="Karaoz U."/>
            <person name="Brodie E.L."/>
            <person name="Williams K.H."/>
            <person name="Hubbard S.S."/>
            <person name="Banfield J.F."/>
        </authorList>
    </citation>
    <scope>NUCLEOTIDE SEQUENCE [LARGE SCALE GENOMIC DNA]</scope>
</reference>
<dbReference type="AlphaFoldDB" id="A0A1G2DUJ5"/>
<evidence type="ECO:0000313" key="3">
    <source>
        <dbReference type="Proteomes" id="UP000178472"/>
    </source>
</evidence>
<sequence length="59" mass="6857">MDMVKNLIKTKPQYSMPNKTPNHKSQKSFIGVWGLGLDWELGFGHWGFLLSELDLFMMI</sequence>
<accession>A0A1G2DUJ5</accession>
<dbReference type="EMBL" id="MHLT01000005">
    <property type="protein sequence ID" value="OGZ17223.1"/>
    <property type="molecule type" value="Genomic_DNA"/>
</dbReference>
<feature type="region of interest" description="Disordered" evidence="1">
    <location>
        <begin position="1"/>
        <end position="25"/>
    </location>
</feature>
<gene>
    <name evidence="2" type="ORF">A3G11_00685</name>
</gene>
<evidence type="ECO:0000256" key="1">
    <source>
        <dbReference type="SAM" id="MobiDB-lite"/>
    </source>
</evidence>
<comment type="caution">
    <text evidence="2">The sequence shown here is derived from an EMBL/GenBank/DDBJ whole genome shotgun (WGS) entry which is preliminary data.</text>
</comment>
<name>A0A1G2DUJ5_9BACT</name>
<protein>
    <submittedName>
        <fullName evidence="2">Uncharacterized protein</fullName>
    </submittedName>
</protein>
<organism evidence="2 3">
    <name type="scientific">Candidatus Lloydbacteria bacterium RIFCSPLOWO2_12_FULL_51_9</name>
    <dbReference type="NCBI Taxonomy" id="1798669"/>
    <lineage>
        <taxon>Bacteria</taxon>
        <taxon>Candidatus Lloydiibacteriota</taxon>
    </lineage>
</organism>
<proteinExistence type="predicted"/>
<evidence type="ECO:0000313" key="2">
    <source>
        <dbReference type="EMBL" id="OGZ17223.1"/>
    </source>
</evidence>